<reference evidence="1 2" key="1">
    <citation type="journal article" date="2011" name="Genome Res.">
        <title>Phylogeny-wide analysis of social amoeba genomes highlights ancient origins for complex intercellular communication.</title>
        <authorList>
            <person name="Heidel A.J."/>
            <person name="Lawal H.M."/>
            <person name="Felder M."/>
            <person name="Schilde C."/>
            <person name="Helps N.R."/>
            <person name="Tunggal B."/>
            <person name="Rivero F."/>
            <person name="John U."/>
            <person name="Schleicher M."/>
            <person name="Eichinger L."/>
            <person name="Platzer M."/>
            <person name="Noegel A.A."/>
            <person name="Schaap P."/>
            <person name="Gloeckner G."/>
        </authorList>
    </citation>
    <scope>NUCLEOTIDE SEQUENCE [LARGE SCALE GENOMIC DNA]</scope>
    <source>
        <strain evidence="2">ATCC 26659 / Pp 5 / PN500</strain>
    </source>
</reference>
<name>D3BPN9_HETP5</name>
<proteinExistence type="predicted"/>
<gene>
    <name evidence="1" type="ORF">PPL_09906</name>
</gene>
<comment type="caution">
    <text evidence="1">The sequence shown here is derived from an EMBL/GenBank/DDBJ whole genome shotgun (WGS) entry which is preliminary data.</text>
</comment>
<dbReference type="Proteomes" id="UP000001396">
    <property type="component" value="Unassembled WGS sequence"/>
</dbReference>
<dbReference type="InParanoid" id="D3BPN9"/>
<dbReference type="GeneID" id="31365378"/>
<sequence>MQMLTANGQHIDLLWLRKLDFFLSSCGCNTFQSGRQTFKSYIECCCFRALLAKNDENDRVVQDCTLASCGMRVKAVTLQGQVWQRSILEKAYQTLEKVNYALIVLPADESIDELRVIRSADEEH</sequence>
<dbReference type="AlphaFoldDB" id="D3BPN9"/>
<evidence type="ECO:0000313" key="2">
    <source>
        <dbReference type="Proteomes" id="UP000001396"/>
    </source>
</evidence>
<protein>
    <submittedName>
        <fullName evidence="1">Uncharacterized protein</fullName>
    </submittedName>
</protein>
<evidence type="ECO:0000313" key="1">
    <source>
        <dbReference type="EMBL" id="EFA76601.1"/>
    </source>
</evidence>
<keyword evidence="2" id="KW-1185">Reference proteome</keyword>
<accession>D3BPN9</accession>
<dbReference type="RefSeq" id="XP_020428733.1">
    <property type="nucleotide sequence ID" value="XM_020580693.1"/>
</dbReference>
<organism evidence="1 2">
    <name type="scientific">Heterostelium pallidum (strain ATCC 26659 / Pp 5 / PN500)</name>
    <name type="common">Cellular slime mold</name>
    <name type="synonym">Polysphondylium pallidum</name>
    <dbReference type="NCBI Taxonomy" id="670386"/>
    <lineage>
        <taxon>Eukaryota</taxon>
        <taxon>Amoebozoa</taxon>
        <taxon>Evosea</taxon>
        <taxon>Eumycetozoa</taxon>
        <taxon>Dictyostelia</taxon>
        <taxon>Acytosteliales</taxon>
        <taxon>Acytosteliaceae</taxon>
        <taxon>Heterostelium</taxon>
    </lineage>
</organism>
<dbReference type="EMBL" id="ADBJ01000045">
    <property type="protein sequence ID" value="EFA76601.1"/>
    <property type="molecule type" value="Genomic_DNA"/>
</dbReference>